<keyword evidence="5" id="KW-1133">Transmembrane helix</keyword>
<dbReference type="GO" id="GO:0030154">
    <property type="term" value="P:cell differentiation"/>
    <property type="evidence" value="ECO:0007669"/>
    <property type="project" value="UniProtKB-ARBA"/>
</dbReference>
<dbReference type="GO" id="GO:0043235">
    <property type="term" value="C:receptor complex"/>
    <property type="evidence" value="ECO:0007669"/>
    <property type="project" value="TreeGrafter"/>
</dbReference>
<dbReference type="SMART" id="SM00408">
    <property type="entry name" value="IGc2"/>
    <property type="match status" value="1"/>
</dbReference>
<dbReference type="FunFam" id="4.10.400.10:FF:000062">
    <property type="entry name" value="Terribly reduced optic lobes, isoform AI"/>
    <property type="match status" value="1"/>
</dbReference>
<dbReference type="CDD" id="cd00055">
    <property type="entry name" value="EGF_Lam"/>
    <property type="match status" value="1"/>
</dbReference>
<dbReference type="GO" id="GO:0005886">
    <property type="term" value="C:plasma membrane"/>
    <property type="evidence" value="ECO:0007669"/>
    <property type="project" value="TreeGrafter"/>
</dbReference>
<keyword evidence="14" id="KW-1185">Reference proteome</keyword>
<feature type="disulfide bond" evidence="10">
    <location>
        <begin position="38"/>
        <end position="56"/>
    </location>
</feature>
<keyword evidence="3" id="KW-0732">Signal</keyword>
<dbReference type="InterPro" id="IPR036179">
    <property type="entry name" value="Ig-like_dom_sf"/>
</dbReference>
<dbReference type="InterPro" id="IPR051221">
    <property type="entry name" value="LDLR-related"/>
</dbReference>
<dbReference type="PROSITE" id="PS50835">
    <property type="entry name" value="IG_LIKE"/>
    <property type="match status" value="1"/>
</dbReference>
<feature type="disulfide bond" evidence="10">
    <location>
        <begin position="71"/>
        <end position="83"/>
    </location>
</feature>
<dbReference type="InterPro" id="IPR000034">
    <property type="entry name" value="Laminin_IV"/>
</dbReference>
<dbReference type="InterPro" id="IPR002049">
    <property type="entry name" value="LE_dom"/>
</dbReference>
<evidence type="ECO:0000256" key="1">
    <source>
        <dbReference type="ARBA" id="ARBA00004167"/>
    </source>
</evidence>
<dbReference type="Gene3D" id="2.10.25.10">
    <property type="entry name" value="Laminin"/>
    <property type="match status" value="1"/>
</dbReference>
<evidence type="ECO:0000256" key="9">
    <source>
        <dbReference type="ARBA" id="ARBA00023180"/>
    </source>
</evidence>
<dbReference type="AlphaFoldDB" id="A0A0B2VFA8"/>
<keyword evidence="2" id="KW-0812">Transmembrane</keyword>
<feature type="disulfide bond" evidence="10">
    <location>
        <begin position="31"/>
        <end position="43"/>
    </location>
</feature>
<dbReference type="PROSITE" id="PS01209">
    <property type="entry name" value="LDLRA_1"/>
    <property type="match status" value="2"/>
</dbReference>
<dbReference type="Pfam" id="PF00052">
    <property type="entry name" value="Laminin_B"/>
    <property type="match status" value="1"/>
</dbReference>
<dbReference type="InterPro" id="IPR007110">
    <property type="entry name" value="Ig-like_dom"/>
</dbReference>
<keyword evidence="6" id="KW-0472">Membrane</keyword>
<evidence type="ECO:0000313" key="14">
    <source>
        <dbReference type="Proteomes" id="UP000031036"/>
    </source>
</evidence>
<evidence type="ECO:0000256" key="10">
    <source>
        <dbReference type="PROSITE-ProRule" id="PRU00124"/>
    </source>
</evidence>
<dbReference type="EMBL" id="JPKZ01001763">
    <property type="protein sequence ID" value="KHN80149.1"/>
    <property type="molecule type" value="Genomic_DNA"/>
</dbReference>
<dbReference type="SUPFAM" id="SSF48726">
    <property type="entry name" value="Immunoglobulin"/>
    <property type="match status" value="1"/>
</dbReference>
<evidence type="ECO:0000256" key="4">
    <source>
        <dbReference type="ARBA" id="ARBA00022737"/>
    </source>
</evidence>
<dbReference type="Gene3D" id="2.60.40.10">
    <property type="entry name" value="Immunoglobulins"/>
    <property type="match status" value="1"/>
</dbReference>
<evidence type="ECO:0000256" key="3">
    <source>
        <dbReference type="ARBA" id="ARBA00022729"/>
    </source>
</evidence>
<feature type="disulfide bond" evidence="10">
    <location>
        <begin position="50"/>
        <end position="65"/>
    </location>
</feature>
<evidence type="ECO:0000259" key="12">
    <source>
        <dbReference type="PROSITE" id="PS51115"/>
    </source>
</evidence>
<dbReference type="Gene3D" id="4.10.400.10">
    <property type="entry name" value="Low-density Lipoprotein Receptor"/>
    <property type="match status" value="3"/>
</dbReference>
<dbReference type="SUPFAM" id="SSF57196">
    <property type="entry name" value="EGF/Laminin"/>
    <property type="match status" value="1"/>
</dbReference>
<feature type="disulfide bond" evidence="10">
    <location>
        <begin position="90"/>
        <end position="105"/>
    </location>
</feature>
<dbReference type="STRING" id="6265.A0A0B2VFA8"/>
<dbReference type="OrthoDB" id="10013209at2759"/>
<dbReference type="SMART" id="SM00192">
    <property type="entry name" value="LDLa"/>
    <property type="match status" value="3"/>
</dbReference>
<keyword evidence="4" id="KW-0677">Repeat</keyword>
<dbReference type="PANTHER" id="PTHR22722">
    <property type="entry name" value="LOW-DENSITY LIPOPROTEIN RECEPTOR-RELATED PROTEIN 2-RELATED"/>
    <property type="match status" value="1"/>
</dbReference>
<feature type="disulfide bond" evidence="10">
    <location>
        <begin position="78"/>
        <end position="96"/>
    </location>
</feature>
<dbReference type="InterPro" id="IPR003598">
    <property type="entry name" value="Ig_sub2"/>
</dbReference>
<feature type="disulfide bond" evidence="10">
    <location>
        <begin position="134"/>
        <end position="149"/>
    </location>
</feature>
<keyword evidence="8" id="KW-0675">Receptor</keyword>
<keyword evidence="9" id="KW-0325">Glycoprotein</keyword>
<organism evidence="13 14">
    <name type="scientific">Toxocara canis</name>
    <name type="common">Canine roundworm</name>
    <dbReference type="NCBI Taxonomy" id="6265"/>
    <lineage>
        <taxon>Eukaryota</taxon>
        <taxon>Metazoa</taxon>
        <taxon>Ecdysozoa</taxon>
        <taxon>Nematoda</taxon>
        <taxon>Chromadorea</taxon>
        <taxon>Rhabditida</taxon>
        <taxon>Spirurina</taxon>
        <taxon>Ascaridomorpha</taxon>
        <taxon>Ascaridoidea</taxon>
        <taxon>Toxocaridae</taxon>
        <taxon>Toxocara</taxon>
    </lineage>
</organism>
<accession>A0A0B2VFA8</accession>
<dbReference type="InterPro" id="IPR036055">
    <property type="entry name" value="LDL_receptor-like_sf"/>
</dbReference>
<evidence type="ECO:0000256" key="6">
    <source>
        <dbReference type="ARBA" id="ARBA00023136"/>
    </source>
</evidence>
<feature type="domain" description="Laminin IV type A" evidence="12">
    <location>
        <begin position="382"/>
        <end position="571"/>
    </location>
</feature>
<evidence type="ECO:0000256" key="5">
    <source>
        <dbReference type="ARBA" id="ARBA00022989"/>
    </source>
</evidence>
<keyword evidence="7 10" id="KW-1015">Disulfide bond</keyword>
<dbReference type="PRINTS" id="PR00261">
    <property type="entry name" value="LDLRECEPTOR"/>
</dbReference>
<dbReference type="SMART" id="SM00180">
    <property type="entry name" value="EGF_Lam"/>
    <property type="match status" value="2"/>
</dbReference>
<dbReference type="Proteomes" id="UP000031036">
    <property type="component" value="Unassembled WGS sequence"/>
</dbReference>
<dbReference type="Pfam" id="PF00057">
    <property type="entry name" value="Ldl_recept_a"/>
    <property type="match status" value="3"/>
</dbReference>
<gene>
    <name evidence="13" type="primary">unc-52</name>
    <name evidence="13" type="ORF">Tcan_07961</name>
</gene>
<dbReference type="PROSITE" id="PS50068">
    <property type="entry name" value="LDLRA_2"/>
    <property type="match status" value="3"/>
</dbReference>
<name>A0A0B2VFA8_TOXCA</name>
<dbReference type="InterPro" id="IPR023415">
    <property type="entry name" value="LDLR_class-A_CS"/>
</dbReference>
<dbReference type="CDD" id="cd00112">
    <property type="entry name" value="LDLa"/>
    <property type="match status" value="2"/>
</dbReference>
<evidence type="ECO:0000259" key="11">
    <source>
        <dbReference type="PROSITE" id="PS50835"/>
    </source>
</evidence>
<dbReference type="InterPro" id="IPR003599">
    <property type="entry name" value="Ig_sub"/>
</dbReference>
<feature type="domain" description="Ig-like" evidence="11">
    <location>
        <begin position="152"/>
        <end position="236"/>
    </location>
</feature>
<dbReference type="PROSITE" id="PS01248">
    <property type="entry name" value="EGF_LAM_1"/>
    <property type="match status" value="1"/>
</dbReference>
<dbReference type="Pfam" id="PF00053">
    <property type="entry name" value="EGF_laminin"/>
    <property type="match status" value="1"/>
</dbReference>
<comment type="caution">
    <text evidence="13">The sequence shown here is derived from an EMBL/GenBank/DDBJ whole genome shotgun (WGS) entry which is preliminary data.</text>
</comment>
<evidence type="ECO:0000256" key="8">
    <source>
        <dbReference type="ARBA" id="ARBA00023170"/>
    </source>
</evidence>
<dbReference type="PROSITE" id="PS51115">
    <property type="entry name" value="LAMININ_IVA"/>
    <property type="match status" value="1"/>
</dbReference>
<dbReference type="OMA" id="CRSSTWY"/>
<sequence length="587" mass="65144">MGITKEAHVQLRVQSYGPQEMLGGLSASGLCRADERACGNNECVKADYVCDGEPDCRDRSDEQNCPSLRACEPNEFKCNNGRCVQKMWLCDGDDDCGDNSDEQQCHHKASSDGCGPTEFRCRDGRQCVLSSFHCDGTNDCQDGSDEVGCVQPTVVEAPETNKQVPAGGTFQLSCRAVAVPEPYINWRLNWGPVCDPPRCIQHSEGGLGTLTVNNAQPLDQGAYTCEAINVKGRVLATPDCIVRIVNIPAPPYEPRPEPQLKCDVAGSVSPQPGYGGQCQCKPLVTGPLCNQCVQGSYNLHEKAPQGCLKCFCFGITDQCRSSTWYRSKPLVTGPLCNQCVQGSYNLHEKAPQGCLKCFCFGITDQCRSSTWYRSKDKLTFNGDPQGVTLSDLEERDIEHNARFDYIYPGMITLLDGHYGSGVKYWRMPQRFLGNKLSSYGGELAFDIQHSCPGPLSTEPLIVIKGNRMTLVHHHRNGGRLPAGRTERITIDTYESNYEHEDGRPASREDLMMVLADLESFLIRASHCDGQRSTSYYEESAMRWGCWHVVRLEQWADQAGSCVCVVYLIVSVFKKVCVLHTYFYGMRL</sequence>
<dbReference type="Pfam" id="PF13927">
    <property type="entry name" value="Ig_3"/>
    <property type="match status" value="1"/>
</dbReference>
<dbReference type="InterPro" id="IPR013783">
    <property type="entry name" value="Ig-like_fold"/>
</dbReference>
<evidence type="ECO:0000313" key="13">
    <source>
        <dbReference type="EMBL" id="KHN80149.1"/>
    </source>
</evidence>
<comment type="subcellular location">
    <subcellularLocation>
        <location evidence="1">Membrane</location>
        <topology evidence="1">Single-pass membrane protein</topology>
    </subcellularLocation>
</comment>
<evidence type="ECO:0000256" key="2">
    <source>
        <dbReference type="ARBA" id="ARBA00022692"/>
    </source>
</evidence>
<evidence type="ECO:0000256" key="7">
    <source>
        <dbReference type="ARBA" id="ARBA00023157"/>
    </source>
</evidence>
<dbReference type="SUPFAM" id="SSF57424">
    <property type="entry name" value="LDL receptor-like module"/>
    <property type="match status" value="3"/>
</dbReference>
<dbReference type="InterPro" id="IPR002172">
    <property type="entry name" value="LDrepeatLR_classA_rpt"/>
</dbReference>
<protein>
    <submittedName>
        <fullName evidence="13">Basement membrane proteoglycan</fullName>
    </submittedName>
</protein>
<comment type="caution">
    <text evidence="10">Lacks conserved residue(s) required for the propagation of feature annotation.</text>
</comment>
<reference evidence="13 14" key="1">
    <citation type="submission" date="2014-11" db="EMBL/GenBank/DDBJ databases">
        <title>Genetic blueprint of the zoonotic pathogen Toxocara canis.</title>
        <authorList>
            <person name="Zhu X.-Q."/>
            <person name="Korhonen P.K."/>
            <person name="Cai H."/>
            <person name="Young N.D."/>
            <person name="Nejsum P."/>
            <person name="von Samson-Himmelstjerna G."/>
            <person name="Boag P.R."/>
            <person name="Tan P."/>
            <person name="Li Q."/>
            <person name="Min J."/>
            <person name="Yang Y."/>
            <person name="Wang X."/>
            <person name="Fang X."/>
            <person name="Hall R.S."/>
            <person name="Hofmann A."/>
            <person name="Sternberg P.W."/>
            <person name="Jex A.R."/>
            <person name="Gasser R.B."/>
        </authorList>
    </citation>
    <scope>NUCLEOTIDE SEQUENCE [LARGE SCALE GENOMIC DNA]</scope>
    <source>
        <strain evidence="13">PN_DK_2014</strain>
    </source>
</reference>
<dbReference type="SMART" id="SM00281">
    <property type="entry name" value="LamB"/>
    <property type="match status" value="1"/>
</dbReference>
<proteinExistence type="predicted"/>
<dbReference type="SMART" id="SM00409">
    <property type="entry name" value="IG"/>
    <property type="match status" value="1"/>
</dbReference>